<dbReference type="EMBL" id="JASNWA010000010">
    <property type="protein sequence ID" value="KAK3167853.1"/>
    <property type="molecule type" value="Genomic_DNA"/>
</dbReference>
<organism evidence="2 3">
    <name type="scientific">Lepraria neglecta</name>
    <dbReference type="NCBI Taxonomy" id="209136"/>
    <lineage>
        <taxon>Eukaryota</taxon>
        <taxon>Fungi</taxon>
        <taxon>Dikarya</taxon>
        <taxon>Ascomycota</taxon>
        <taxon>Pezizomycotina</taxon>
        <taxon>Lecanoromycetes</taxon>
        <taxon>OSLEUM clade</taxon>
        <taxon>Lecanoromycetidae</taxon>
        <taxon>Lecanorales</taxon>
        <taxon>Lecanorineae</taxon>
        <taxon>Stereocaulaceae</taxon>
        <taxon>Lepraria</taxon>
    </lineage>
</organism>
<protein>
    <submittedName>
        <fullName evidence="2">Uncharacterized protein</fullName>
    </submittedName>
</protein>
<dbReference type="Proteomes" id="UP001276659">
    <property type="component" value="Unassembled WGS sequence"/>
</dbReference>
<dbReference type="AlphaFoldDB" id="A0AAD9YZW6"/>
<feature type="compositionally biased region" description="Polar residues" evidence="1">
    <location>
        <begin position="179"/>
        <end position="189"/>
    </location>
</feature>
<feature type="region of interest" description="Disordered" evidence="1">
    <location>
        <begin position="85"/>
        <end position="189"/>
    </location>
</feature>
<keyword evidence="3" id="KW-1185">Reference proteome</keyword>
<accession>A0AAD9YZW6</accession>
<name>A0AAD9YZW6_9LECA</name>
<reference evidence="2" key="1">
    <citation type="submission" date="2022-11" db="EMBL/GenBank/DDBJ databases">
        <title>Chromosomal genome sequence assembly and mating type (MAT) locus characterization of the leprose asexual lichenized fungus Lepraria neglecta (Nyl.) Erichsen.</title>
        <authorList>
            <person name="Allen J.L."/>
            <person name="Pfeffer B."/>
        </authorList>
    </citation>
    <scope>NUCLEOTIDE SEQUENCE</scope>
    <source>
        <strain evidence="2">Allen 5258</strain>
    </source>
</reference>
<evidence type="ECO:0000256" key="1">
    <source>
        <dbReference type="SAM" id="MobiDB-lite"/>
    </source>
</evidence>
<gene>
    <name evidence="2" type="ORF">OEA41_004299</name>
</gene>
<feature type="compositionally biased region" description="Low complexity" evidence="1">
    <location>
        <begin position="142"/>
        <end position="159"/>
    </location>
</feature>
<evidence type="ECO:0000313" key="3">
    <source>
        <dbReference type="Proteomes" id="UP001276659"/>
    </source>
</evidence>
<comment type="caution">
    <text evidence="2">The sequence shown here is derived from an EMBL/GenBank/DDBJ whole genome shotgun (WGS) entry which is preliminary data.</text>
</comment>
<feature type="compositionally biased region" description="Polar residues" evidence="1">
    <location>
        <begin position="89"/>
        <end position="126"/>
    </location>
</feature>
<sequence>MAMESDILEGLTVFTSITLTQHYHLGYEQHVIRVTMQRASTWGPSLTPGEKLNIQDPSDDQSMNWAALDTQSPFFDPSNVAQPGLDSFCWQQPSPNKNGNSSVTSPLGFNTDMMSLSFNTHRTTPNIGYEESDGNQPLLELPTPQSTRQQSPQQQQQQQKSIFPGSRSHYSDSIELSDPSDQSSPSYNQFIASANSTNSTTSNANQCISLCTQIIVHLESQMNDSSLGLDGVLRISKSCMSDLLRITTLESCKANPNCLLLLCVAVNQMTTLFENNIGAKKFLLDPLCGSTLPSLLFGTFQVDQEDQLAFCTRLICREIQRCRQLLDRMSGMNHNHQQQQQSDHSNKSAHSTANLLQKQWFLTSLERLDSLIAAVTV</sequence>
<evidence type="ECO:0000313" key="2">
    <source>
        <dbReference type="EMBL" id="KAK3167853.1"/>
    </source>
</evidence>
<proteinExistence type="predicted"/>